<dbReference type="Proteomes" id="UP000694892">
    <property type="component" value="Chromosome 2S"/>
</dbReference>
<evidence type="ECO:0000313" key="1">
    <source>
        <dbReference type="EMBL" id="OCT93154.1"/>
    </source>
</evidence>
<accession>A0A974HWQ3</accession>
<organism evidence="1 2">
    <name type="scientific">Xenopus laevis</name>
    <name type="common">African clawed frog</name>
    <dbReference type="NCBI Taxonomy" id="8355"/>
    <lineage>
        <taxon>Eukaryota</taxon>
        <taxon>Metazoa</taxon>
        <taxon>Chordata</taxon>
        <taxon>Craniata</taxon>
        <taxon>Vertebrata</taxon>
        <taxon>Euteleostomi</taxon>
        <taxon>Amphibia</taxon>
        <taxon>Batrachia</taxon>
        <taxon>Anura</taxon>
        <taxon>Pipoidea</taxon>
        <taxon>Pipidae</taxon>
        <taxon>Xenopodinae</taxon>
        <taxon>Xenopus</taxon>
        <taxon>Xenopus</taxon>
    </lineage>
</organism>
<dbReference type="EMBL" id="CM004469">
    <property type="protein sequence ID" value="OCT93154.1"/>
    <property type="molecule type" value="Genomic_DNA"/>
</dbReference>
<name>A0A974HWQ3_XENLA</name>
<evidence type="ECO:0000313" key="2">
    <source>
        <dbReference type="Proteomes" id="UP000694892"/>
    </source>
</evidence>
<dbReference type="AlphaFoldDB" id="A0A974HWQ3"/>
<protein>
    <submittedName>
        <fullName evidence="1">Uncharacterized protein</fullName>
    </submittedName>
</protein>
<proteinExistence type="predicted"/>
<gene>
    <name evidence="1" type="ORF">XELAEV_18016219mg</name>
</gene>
<reference evidence="2" key="1">
    <citation type="journal article" date="2016" name="Nature">
        <title>Genome evolution in the allotetraploid frog Xenopus laevis.</title>
        <authorList>
            <person name="Session A.M."/>
            <person name="Uno Y."/>
            <person name="Kwon T."/>
            <person name="Chapman J.A."/>
            <person name="Toyoda A."/>
            <person name="Takahashi S."/>
            <person name="Fukui A."/>
            <person name="Hikosaka A."/>
            <person name="Suzuki A."/>
            <person name="Kondo M."/>
            <person name="van Heeringen S.J."/>
            <person name="Quigley I."/>
            <person name="Heinz S."/>
            <person name="Ogino H."/>
            <person name="Ochi H."/>
            <person name="Hellsten U."/>
            <person name="Lyons J.B."/>
            <person name="Simakov O."/>
            <person name="Putnam N."/>
            <person name="Stites J."/>
            <person name="Kuroki Y."/>
            <person name="Tanaka T."/>
            <person name="Michiue T."/>
            <person name="Watanabe M."/>
            <person name="Bogdanovic O."/>
            <person name="Lister R."/>
            <person name="Georgiou G."/>
            <person name="Paranjpe S.S."/>
            <person name="van Kruijsbergen I."/>
            <person name="Shu S."/>
            <person name="Carlson J."/>
            <person name="Kinoshita T."/>
            <person name="Ohta Y."/>
            <person name="Mawaribuchi S."/>
            <person name="Jenkins J."/>
            <person name="Grimwood J."/>
            <person name="Schmutz J."/>
            <person name="Mitros T."/>
            <person name="Mozaffari S.V."/>
            <person name="Suzuki Y."/>
            <person name="Haramoto Y."/>
            <person name="Yamamoto T.S."/>
            <person name="Takagi C."/>
            <person name="Heald R."/>
            <person name="Miller K."/>
            <person name="Haudenschild C."/>
            <person name="Kitzman J."/>
            <person name="Nakayama T."/>
            <person name="Izutsu Y."/>
            <person name="Robert J."/>
            <person name="Fortriede J."/>
            <person name="Burns K."/>
            <person name="Lotay V."/>
            <person name="Karimi K."/>
            <person name="Yasuoka Y."/>
            <person name="Dichmann D.S."/>
            <person name="Flajnik M.F."/>
            <person name="Houston D.W."/>
            <person name="Shendure J."/>
            <person name="DuPasquier L."/>
            <person name="Vize P.D."/>
            <person name="Zorn A.M."/>
            <person name="Ito M."/>
            <person name="Marcotte E.M."/>
            <person name="Wallingford J.B."/>
            <person name="Ito Y."/>
            <person name="Asashima M."/>
            <person name="Ueno N."/>
            <person name="Matsuda Y."/>
            <person name="Veenstra G.J."/>
            <person name="Fujiyama A."/>
            <person name="Harland R.M."/>
            <person name="Taira M."/>
            <person name="Rokhsar D.S."/>
        </authorList>
    </citation>
    <scope>NUCLEOTIDE SEQUENCE [LARGE SCALE GENOMIC DNA]</scope>
    <source>
        <strain evidence="2">J</strain>
    </source>
</reference>
<sequence>MDNASTVNRYLTKVGRSSQKTGKLISVAFADKFLNSSFPDSGVCTRLKAKNKNYEKTMHFRSLWKQLG</sequence>